<sequence length="328" mass="36808">MSVTCRLLYSLGPKPYMSFVHLLAELESTGVPPGGVRWQFSTRYRPSKSSYRDVLLESILDMCKKHNLSPLEIRQPTSLCGSGFVDVIFANGEDVLKVYEEEITFDFYGSRPELVDRGMPDRNYVALCIQTLPSDTILDDLVKKLKADARIREIGTIVDVWSLHFPDSRAFKGKVLVLLELTRQEGGVPLKARASIPGWFVFNDVAYLVRYPDRPAWCFNCRYDETGSFHSMYTCPKRPCSSCKKKGHAAINCAKRRAQIAKKRGDTGADASNDEDDDDDRAPRATSKVRASMERRFAELGIRGDSEEAEELACDFGVLALSESDIGH</sequence>
<proteinExistence type="predicted"/>
<dbReference type="AlphaFoldDB" id="A0A127ZDC1"/>
<dbReference type="EMBL" id="LK056664">
    <property type="protein sequence ID" value="CDU24121.1"/>
    <property type="molecule type" value="Genomic_DNA"/>
</dbReference>
<feature type="region of interest" description="Disordered" evidence="1">
    <location>
        <begin position="264"/>
        <end position="290"/>
    </location>
</feature>
<reference evidence="2" key="1">
    <citation type="submission" date="2014-06" db="EMBL/GenBank/DDBJ databases">
        <authorList>
            <person name="Ju J."/>
            <person name="Zhang J."/>
        </authorList>
    </citation>
    <scope>NUCLEOTIDE SEQUENCE</scope>
    <source>
        <strain evidence="2">SscI8</strain>
    </source>
</reference>
<name>A0A127ZDC1_9BASI</name>
<evidence type="ECO:0008006" key="3">
    <source>
        <dbReference type="Google" id="ProtNLM"/>
    </source>
</evidence>
<evidence type="ECO:0000313" key="2">
    <source>
        <dbReference type="EMBL" id="CDU24121.1"/>
    </source>
</evidence>
<accession>A0A127ZDC1</accession>
<gene>
    <name evidence="2" type="ORF">SPSC_02750</name>
</gene>
<organism evidence="2">
    <name type="scientific">Sporisorium scitamineum</name>
    <dbReference type="NCBI Taxonomy" id="49012"/>
    <lineage>
        <taxon>Eukaryota</taxon>
        <taxon>Fungi</taxon>
        <taxon>Dikarya</taxon>
        <taxon>Basidiomycota</taxon>
        <taxon>Ustilaginomycotina</taxon>
        <taxon>Ustilaginomycetes</taxon>
        <taxon>Ustilaginales</taxon>
        <taxon>Ustilaginaceae</taxon>
        <taxon>Sporisorium</taxon>
    </lineage>
</organism>
<evidence type="ECO:0000256" key="1">
    <source>
        <dbReference type="SAM" id="MobiDB-lite"/>
    </source>
</evidence>
<dbReference type="OrthoDB" id="2544218at2759"/>
<protein>
    <recommendedName>
        <fullName evidence="3">CCHC-type domain-containing protein</fullName>
    </recommendedName>
</protein>